<dbReference type="Proteomes" id="UP001596122">
    <property type="component" value="Unassembled WGS sequence"/>
</dbReference>
<reference evidence="2" key="1">
    <citation type="journal article" date="2019" name="Int. J. Syst. Evol. Microbiol.">
        <title>The Global Catalogue of Microorganisms (GCM) 10K type strain sequencing project: providing services to taxonomists for standard genome sequencing and annotation.</title>
        <authorList>
            <consortium name="The Broad Institute Genomics Platform"/>
            <consortium name="The Broad Institute Genome Sequencing Center for Infectious Disease"/>
            <person name="Wu L."/>
            <person name="Ma J."/>
        </authorList>
    </citation>
    <scope>NUCLEOTIDE SEQUENCE [LARGE SCALE GENOMIC DNA]</scope>
    <source>
        <strain evidence="2">CCUG 43114</strain>
    </source>
</reference>
<evidence type="ECO:0000313" key="2">
    <source>
        <dbReference type="Proteomes" id="UP001596122"/>
    </source>
</evidence>
<gene>
    <name evidence="1" type="ORF">ACFPJ6_14210</name>
</gene>
<evidence type="ECO:0008006" key="3">
    <source>
        <dbReference type="Google" id="ProtNLM"/>
    </source>
</evidence>
<comment type="caution">
    <text evidence="1">The sequence shown here is derived from an EMBL/GenBank/DDBJ whole genome shotgun (WGS) entry which is preliminary data.</text>
</comment>
<dbReference type="RefSeq" id="WP_340271759.1">
    <property type="nucleotide sequence ID" value="NZ_JBBEOG010000026.1"/>
</dbReference>
<dbReference type="PROSITE" id="PS51318">
    <property type="entry name" value="TAT"/>
    <property type="match status" value="1"/>
</dbReference>
<dbReference type="InterPro" id="IPR006311">
    <property type="entry name" value="TAT_signal"/>
</dbReference>
<sequence length="183" mass="19071">MSNYLGPSPLPEGPTRRSTLKTGVIATGAALWAVPAVQTLSMSAAHAEATSPTGEPQPTPTGKYISHGFVLVTCAGQYYAVKVGSDGSVDSAGNNDRDYLAARGYTNITRGIPAGFVGSQTVHEGEYALKLVVPTTCSIVMGIVVSFDGSFDDDNTGPQDKFAPATILPDGRTVIFRVSDDDD</sequence>
<name>A0ABW0GQH0_9MICO</name>
<organism evidence="1 2">
    <name type="scientific">Aquipuribacter nitratireducens</name>
    <dbReference type="NCBI Taxonomy" id="650104"/>
    <lineage>
        <taxon>Bacteria</taxon>
        <taxon>Bacillati</taxon>
        <taxon>Actinomycetota</taxon>
        <taxon>Actinomycetes</taxon>
        <taxon>Micrococcales</taxon>
        <taxon>Intrasporangiaceae</taxon>
        <taxon>Aquipuribacter</taxon>
    </lineage>
</organism>
<accession>A0ABW0GQH0</accession>
<keyword evidence="2" id="KW-1185">Reference proteome</keyword>
<dbReference type="EMBL" id="JBHSLD010000013">
    <property type="protein sequence ID" value="MFC5381932.1"/>
    <property type="molecule type" value="Genomic_DNA"/>
</dbReference>
<evidence type="ECO:0000313" key="1">
    <source>
        <dbReference type="EMBL" id="MFC5381932.1"/>
    </source>
</evidence>
<proteinExistence type="predicted"/>
<protein>
    <recommendedName>
        <fullName evidence="3">Twin-arginine translocation pathway signal</fullName>
    </recommendedName>
</protein>